<reference evidence="3" key="2">
    <citation type="submission" date="2020-05" db="UniProtKB">
        <authorList>
            <consortium name="EnsemblMetazoa"/>
        </authorList>
    </citation>
    <scope>IDENTIFICATION</scope>
    <source>
        <strain evidence="3">wikel</strain>
    </source>
</reference>
<dbReference type="PaxDb" id="6945-B7P6J9"/>
<dbReference type="EnsemblMetazoa" id="ISCW000578-RA">
    <property type="protein sequence ID" value="ISCW000578-PA"/>
    <property type="gene ID" value="ISCW000578"/>
</dbReference>
<proteinExistence type="predicted"/>
<organism>
    <name type="scientific">Ixodes scapularis</name>
    <name type="common">Black-legged tick</name>
    <name type="synonym">Deer tick</name>
    <dbReference type="NCBI Taxonomy" id="6945"/>
    <lineage>
        <taxon>Eukaryota</taxon>
        <taxon>Metazoa</taxon>
        <taxon>Ecdysozoa</taxon>
        <taxon>Arthropoda</taxon>
        <taxon>Chelicerata</taxon>
        <taxon>Arachnida</taxon>
        <taxon>Acari</taxon>
        <taxon>Parasitiformes</taxon>
        <taxon>Ixodida</taxon>
        <taxon>Ixodoidea</taxon>
        <taxon>Ixodidae</taxon>
        <taxon>Ixodinae</taxon>
        <taxon>Ixodes</taxon>
    </lineage>
</organism>
<dbReference type="EMBL" id="DS646801">
    <property type="protein sequence ID" value="EEC02221.1"/>
    <property type="molecule type" value="Genomic_DNA"/>
</dbReference>
<evidence type="ECO:0000313" key="4">
    <source>
        <dbReference type="Proteomes" id="UP000001555"/>
    </source>
</evidence>
<dbReference type="EMBL" id="ABJB010581577">
    <property type="status" value="NOT_ANNOTATED_CDS"/>
    <property type="molecule type" value="Genomic_DNA"/>
</dbReference>
<keyword evidence="4" id="KW-1185">Reference proteome</keyword>
<accession>B7P6J9</accession>
<dbReference type="HOGENOM" id="CLU_1181352_0_0_1"/>
<feature type="region of interest" description="Disordered" evidence="1">
    <location>
        <begin position="129"/>
        <end position="167"/>
    </location>
</feature>
<name>B7P6J9_IXOSC</name>
<gene>
    <name evidence="2" type="ORF">IscW_ISCW000578</name>
</gene>
<evidence type="ECO:0000313" key="3">
    <source>
        <dbReference type="EnsemblMetazoa" id="ISCW000578-PA"/>
    </source>
</evidence>
<reference evidence="2 4" key="1">
    <citation type="submission" date="2008-03" db="EMBL/GenBank/DDBJ databases">
        <title>Annotation of Ixodes scapularis.</title>
        <authorList>
            <consortium name="Ixodes scapularis Genome Project Consortium"/>
            <person name="Caler E."/>
            <person name="Hannick L.I."/>
            <person name="Bidwell S."/>
            <person name="Joardar V."/>
            <person name="Thiagarajan M."/>
            <person name="Amedeo P."/>
            <person name="Galinsky K.J."/>
            <person name="Schobel S."/>
            <person name="Inman J."/>
            <person name="Hostetler J."/>
            <person name="Miller J."/>
            <person name="Hammond M."/>
            <person name="Megy K."/>
            <person name="Lawson D."/>
            <person name="Kodira C."/>
            <person name="Sutton G."/>
            <person name="Meyer J."/>
            <person name="Hill C.A."/>
            <person name="Birren B."/>
            <person name="Nene V."/>
            <person name="Collins F."/>
            <person name="Alarcon-Chaidez F."/>
            <person name="Wikel S."/>
            <person name="Strausberg R."/>
        </authorList>
    </citation>
    <scope>NUCLEOTIDE SEQUENCE [LARGE SCALE GENOMIC DNA]</scope>
    <source>
        <strain evidence="4">Wikel</strain>
        <strain evidence="2">Wikel colony</strain>
    </source>
</reference>
<evidence type="ECO:0000256" key="1">
    <source>
        <dbReference type="SAM" id="MobiDB-lite"/>
    </source>
</evidence>
<sequence length="235" mass="24893">MDGFISAENLAQQSGQHPSSALQRPHFGVPAGFGARGRGKHGVRGRPQALGVRRVPTEHGAPRSACPVSGPLARVRSPVGPLVGLLTREGGPALSWGHRAPACLAACVSHGVAGEELFPEGEWGAAEGTVPARRDRSAPSSELDPAPWREGSEPETRGPRYDQTRSARTRGTALGLTAANHPEASCRHAPLLLARDRAIETELHVNRGRLAGTAIRPLRLLRAPRAPREVLTLPD</sequence>
<feature type="compositionally biased region" description="Basic and acidic residues" evidence="1">
    <location>
        <begin position="150"/>
        <end position="165"/>
    </location>
</feature>
<protein>
    <submittedName>
        <fullName evidence="2 3">Uncharacterized protein</fullName>
    </submittedName>
</protein>
<dbReference type="Proteomes" id="UP000001555">
    <property type="component" value="Unassembled WGS sequence"/>
</dbReference>
<evidence type="ECO:0000313" key="2">
    <source>
        <dbReference type="EMBL" id="EEC02221.1"/>
    </source>
</evidence>
<dbReference type="InParanoid" id="B7P6J9"/>
<dbReference type="AlphaFoldDB" id="B7P6J9"/>
<dbReference type="VEuPathDB" id="VectorBase:ISCW000578"/>